<feature type="transmembrane region" description="Helical" evidence="1">
    <location>
        <begin position="68"/>
        <end position="86"/>
    </location>
</feature>
<proteinExistence type="predicted"/>
<evidence type="ECO:0000313" key="2">
    <source>
        <dbReference type="EMBL" id="SEL93637.1"/>
    </source>
</evidence>
<organism evidence="2 3">
    <name type="scientific">Olivibacter domesticus</name>
    <name type="common">Pseudosphingobacterium domesticum</name>
    <dbReference type="NCBI Taxonomy" id="407022"/>
    <lineage>
        <taxon>Bacteria</taxon>
        <taxon>Pseudomonadati</taxon>
        <taxon>Bacteroidota</taxon>
        <taxon>Sphingobacteriia</taxon>
        <taxon>Sphingobacteriales</taxon>
        <taxon>Sphingobacteriaceae</taxon>
        <taxon>Olivibacter</taxon>
    </lineage>
</organism>
<feature type="transmembrane region" description="Helical" evidence="1">
    <location>
        <begin position="98"/>
        <end position="118"/>
    </location>
</feature>
<evidence type="ECO:0008006" key="4">
    <source>
        <dbReference type="Google" id="ProtNLM"/>
    </source>
</evidence>
<reference evidence="3" key="1">
    <citation type="submission" date="2016-10" db="EMBL/GenBank/DDBJ databases">
        <authorList>
            <person name="Varghese N."/>
            <person name="Submissions S."/>
        </authorList>
    </citation>
    <scope>NUCLEOTIDE SEQUENCE [LARGE SCALE GENOMIC DNA]</scope>
    <source>
        <strain evidence="3">DSM 18733</strain>
    </source>
</reference>
<dbReference type="AlphaFoldDB" id="A0A1H7UBG7"/>
<dbReference type="PANTHER" id="PTHR28008">
    <property type="entry name" value="DOMAIN PROTEIN, PUTATIVE (AFU_ORTHOLOGUE AFUA_3G10980)-RELATED"/>
    <property type="match status" value="1"/>
</dbReference>
<dbReference type="STRING" id="407022.SAMN05661044_03795"/>
<dbReference type="RefSeq" id="WP_093327384.1">
    <property type="nucleotide sequence ID" value="NZ_FOAF01000005.1"/>
</dbReference>
<dbReference type="Proteomes" id="UP000199421">
    <property type="component" value="Unassembled WGS sequence"/>
</dbReference>
<dbReference type="OrthoDB" id="1524985at2"/>
<evidence type="ECO:0000256" key="1">
    <source>
        <dbReference type="SAM" id="Phobius"/>
    </source>
</evidence>
<protein>
    <recommendedName>
        <fullName evidence="4">VanZ like family protein</fullName>
    </recommendedName>
</protein>
<keyword evidence="1" id="KW-0812">Transmembrane</keyword>
<dbReference type="PANTHER" id="PTHR28008:SF1">
    <property type="entry name" value="DOMAIN PROTEIN, PUTATIVE (AFU_ORTHOLOGUE AFUA_3G10980)-RELATED"/>
    <property type="match status" value="1"/>
</dbReference>
<accession>A0A1H7UBG7</accession>
<name>A0A1H7UBG7_OLID1</name>
<keyword evidence="1" id="KW-1133">Transmembrane helix</keyword>
<gene>
    <name evidence="2" type="ORF">SAMN05661044_03795</name>
</gene>
<evidence type="ECO:0000313" key="3">
    <source>
        <dbReference type="Proteomes" id="UP000199421"/>
    </source>
</evidence>
<feature type="transmembrane region" description="Helical" evidence="1">
    <location>
        <begin position="38"/>
        <end position="56"/>
    </location>
</feature>
<sequence>MKHFVLAILWAIVVLLLTCLPMESTVEKVPAFPGMDKLVHTGFFFVFSVLLCLGFSSKNNTQRPQWSTLIVVAIISTGFGLLTEFLQYQFFTYRSGDWWDFFVDVVGTGMGLFSYLVLHRNFSK</sequence>
<dbReference type="EMBL" id="FOAF01000005">
    <property type="protein sequence ID" value="SEL93637.1"/>
    <property type="molecule type" value="Genomic_DNA"/>
</dbReference>
<dbReference type="NCBIfam" id="NF037970">
    <property type="entry name" value="vanZ_1"/>
    <property type="match status" value="1"/>
</dbReference>
<keyword evidence="1" id="KW-0472">Membrane</keyword>
<keyword evidence="3" id="KW-1185">Reference proteome</keyword>